<keyword evidence="1" id="KW-1133">Transmembrane helix</keyword>
<dbReference type="EMBL" id="KQ420880">
    <property type="protein sequence ID" value="KOF79030.1"/>
    <property type="molecule type" value="Genomic_DNA"/>
</dbReference>
<name>A0A0L8GR01_OCTBM</name>
<dbReference type="AlphaFoldDB" id="A0A0L8GR01"/>
<keyword evidence="1" id="KW-0472">Membrane</keyword>
<evidence type="ECO:0000256" key="1">
    <source>
        <dbReference type="SAM" id="Phobius"/>
    </source>
</evidence>
<sequence>MTPYNIVQVNTKLGVIIVVGIVVPNMTTTTTANVTIIIINIAVSVGISIIIIIIVDVITIMTTIFVMMTIIIVVVVVVVVVMVVTVVVVVVVVVVVMVLVVESGVGDVGQSAAAAFRSGTRLLRGTKWGSLIGVLSYAIVPLAVILRVRIEADLANGVRSSSSSSDGVASKTRTSCRFVGAVVKPRRFVVVTVIVCYLSHPLSIFQSIPDALSPSLSISTSLSLTQLLTQSLLLCLLLLLTLPLCFNQSPTLSYPLCLSLRLSLTFSVYPCLCHSPSHSSLIVCFSFSLNLSISDALSPSLSITTSPTHFLSSPSLSLALTVYR</sequence>
<keyword evidence="1" id="KW-0812">Transmembrane</keyword>
<accession>A0A0L8GR01</accession>
<evidence type="ECO:0000313" key="2">
    <source>
        <dbReference type="EMBL" id="KOF79030.1"/>
    </source>
</evidence>
<proteinExistence type="predicted"/>
<organism evidence="2">
    <name type="scientific">Octopus bimaculoides</name>
    <name type="common">California two-spotted octopus</name>
    <dbReference type="NCBI Taxonomy" id="37653"/>
    <lineage>
        <taxon>Eukaryota</taxon>
        <taxon>Metazoa</taxon>
        <taxon>Spiralia</taxon>
        <taxon>Lophotrochozoa</taxon>
        <taxon>Mollusca</taxon>
        <taxon>Cephalopoda</taxon>
        <taxon>Coleoidea</taxon>
        <taxon>Octopodiformes</taxon>
        <taxon>Octopoda</taxon>
        <taxon>Incirrata</taxon>
        <taxon>Octopodidae</taxon>
        <taxon>Octopus</taxon>
    </lineage>
</organism>
<protein>
    <submittedName>
        <fullName evidence="2">Uncharacterized protein</fullName>
    </submittedName>
</protein>
<feature type="transmembrane region" description="Helical" evidence="1">
    <location>
        <begin position="228"/>
        <end position="246"/>
    </location>
</feature>
<feature type="transmembrane region" description="Helical" evidence="1">
    <location>
        <begin position="188"/>
        <end position="208"/>
    </location>
</feature>
<feature type="transmembrane region" description="Helical" evidence="1">
    <location>
        <begin position="128"/>
        <end position="146"/>
    </location>
</feature>
<gene>
    <name evidence="2" type="ORF">OCBIM_22030003mg</name>
</gene>
<reference evidence="2" key="1">
    <citation type="submission" date="2015-07" db="EMBL/GenBank/DDBJ databases">
        <title>MeaNS - Measles Nucleotide Surveillance Program.</title>
        <authorList>
            <person name="Tran T."/>
            <person name="Druce J."/>
        </authorList>
    </citation>
    <scope>NUCLEOTIDE SEQUENCE</scope>
    <source>
        <strain evidence="2">UCB-OBI-ISO-001</strain>
        <tissue evidence="2">Gonad</tissue>
    </source>
</reference>
<feature type="transmembrane region" description="Helical" evidence="1">
    <location>
        <begin position="34"/>
        <end position="58"/>
    </location>
</feature>
<feature type="transmembrane region" description="Helical" evidence="1">
    <location>
        <begin position="70"/>
        <end position="101"/>
    </location>
</feature>